<protein>
    <recommendedName>
        <fullName evidence="4">DUF1409 domain-containing protein</fullName>
    </recommendedName>
</protein>
<keyword evidence="3" id="KW-1185">Reference proteome</keyword>
<proteinExistence type="predicted"/>
<organism evidence="2 3">
    <name type="scientific">Panicum miliaceum</name>
    <name type="common">Proso millet</name>
    <name type="synonym">Broomcorn millet</name>
    <dbReference type="NCBI Taxonomy" id="4540"/>
    <lineage>
        <taxon>Eukaryota</taxon>
        <taxon>Viridiplantae</taxon>
        <taxon>Streptophyta</taxon>
        <taxon>Embryophyta</taxon>
        <taxon>Tracheophyta</taxon>
        <taxon>Spermatophyta</taxon>
        <taxon>Magnoliopsida</taxon>
        <taxon>Liliopsida</taxon>
        <taxon>Poales</taxon>
        <taxon>Poaceae</taxon>
        <taxon>PACMAD clade</taxon>
        <taxon>Panicoideae</taxon>
        <taxon>Panicodae</taxon>
        <taxon>Paniceae</taxon>
        <taxon>Panicinae</taxon>
        <taxon>Panicum</taxon>
        <taxon>Panicum sect. Panicum</taxon>
    </lineage>
</organism>
<keyword evidence="1" id="KW-0175">Coiled coil</keyword>
<accession>A0A3L6T892</accession>
<name>A0A3L6T892_PANMI</name>
<evidence type="ECO:0000256" key="1">
    <source>
        <dbReference type="SAM" id="Coils"/>
    </source>
</evidence>
<dbReference type="OrthoDB" id="10614777at2759"/>
<sequence>MSTPTISSTLSEDTKDKLHDILHLLNQDIGVLIQDAEGIRRMLNLLKDQLLDDVESAIIPGAFIEGRRCAVLNAQQLLADHSLQTQLLQQNEVNRSKANDIRTRVELLENFRPTIVIKIDRLRAQRDKLLKELDSVNTALTAEESKLQNLPVAIEEMKANMKTSVREAVRLQKQIKPIPGSADEDQQKIDEVNQIRLDAIVAIEKLLGSA</sequence>
<gene>
    <name evidence="2" type="ORF">C2845_PM03G18750</name>
</gene>
<dbReference type="AlphaFoldDB" id="A0A3L6T892"/>
<evidence type="ECO:0008006" key="4">
    <source>
        <dbReference type="Google" id="ProtNLM"/>
    </source>
</evidence>
<comment type="caution">
    <text evidence="2">The sequence shown here is derived from an EMBL/GenBank/DDBJ whole genome shotgun (WGS) entry which is preliminary data.</text>
</comment>
<feature type="coiled-coil region" evidence="1">
    <location>
        <begin position="119"/>
        <end position="174"/>
    </location>
</feature>
<reference evidence="3" key="1">
    <citation type="journal article" date="2019" name="Nat. Commun.">
        <title>The genome of broomcorn millet.</title>
        <authorList>
            <person name="Zou C."/>
            <person name="Miki D."/>
            <person name="Li D."/>
            <person name="Tang Q."/>
            <person name="Xiao L."/>
            <person name="Rajput S."/>
            <person name="Deng P."/>
            <person name="Jia W."/>
            <person name="Huang R."/>
            <person name="Zhang M."/>
            <person name="Sun Y."/>
            <person name="Hu J."/>
            <person name="Fu X."/>
            <person name="Schnable P.S."/>
            <person name="Li F."/>
            <person name="Zhang H."/>
            <person name="Feng B."/>
            <person name="Zhu X."/>
            <person name="Liu R."/>
            <person name="Schnable J.C."/>
            <person name="Zhu J.-K."/>
            <person name="Zhang H."/>
        </authorList>
    </citation>
    <scope>NUCLEOTIDE SEQUENCE [LARGE SCALE GENOMIC DNA]</scope>
</reference>
<dbReference type="Proteomes" id="UP000275267">
    <property type="component" value="Unassembled WGS sequence"/>
</dbReference>
<evidence type="ECO:0000313" key="2">
    <source>
        <dbReference type="EMBL" id="RLN33698.1"/>
    </source>
</evidence>
<evidence type="ECO:0000313" key="3">
    <source>
        <dbReference type="Proteomes" id="UP000275267"/>
    </source>
</evidence>
<dbReference type="EMBL" id="PQIB02000002">
    <property type="protein sequence ID" value="RLN33698.1"/>
    <property type="molecule type" value="Genomic_DNA"/>
</dbReference>